<evidence type="ECO:0000313" key="4">
    <source>
        <dbReference type="EMBL" id="CAK9214175.1"/>
    </source>
</evidence>
<reference evidence="4" key="1">
    <citation type="submission" date="2024-02" db="EMBL/GenBank/DDBJ databases">
        <authorList>
            <consortium name="ELIXIR-Norway"/>
            <consortium name="Elixir Norway"/>
        </authorList>
    </citation>
    <scope>NUCLEOTIDE SEQUENCE</scope>
</reference>
<feature type="region of interest" description="Disordered" evidence="2">
    <location>
        <begin position="1422"/>
        <end position="1447"/>
    </location>
</feature>
<organism evidence="4 5">
    <name type="scientific">Sphagnum troendelagicum</name>
    <dbReference type="NCBI Taxonomy" id="128251"/>
    <lineage>
        <taxon>Eukaryota</taxon>
        <taxon>Viridiplantae</taxon>
        <taxon>Streptophyta</taxon>
        <taxon>Embryophyta</taxon>
        <taxon>Bryophyta</taxon>
        <taxon>Sphagnophytina</taxon>
        <taxon>Sphagnopsida</taxon>
        <taxon>Sphagnales</taxon>
        <taxon>Sphagnaceae</taxon>
        <taxon>Sphagnum</taxon>
    </lineage>
</organism>
<dbReference type="InterPro" id="IPR052609">
    <property type="entry name" value="Ribosome_Biogenesis_Reg"/>
</dbReference>
<feature type="compositionally biased region" description="Basic and acidic residues" evidence="2">
    <location>
        <begin position="32"/>
        <end position="46"/>
    </location>
</feature>
<feature type="domain" description="Nucleolar 27S pre-rRNA processing Urb2/Npa2 C-terminal" evidence="3">
    <location>
        <begin position="1985"/>
        <end position="2222"/>
    </location>
</feature>
<sequence>MAAVSEKENPIKALLAPEAISEDKKRKKGSKRKLETSTYFKKEEIRMANTGAPEPSSSVPGSSRSKKRKKVSKTEDEEQKELADSSLFSLEDSTENATKKKKKKKKKEEEEVKLVEEQVREEDGRISVNSNLELVHALRQQTTTSERKVQLVLEFIEAQSAHNNATTGAFLDHDGGDHNNATGWMKTPQVASFVFNWVEMSIIQSSKSGLRQHGLSAHFDPRYWSILKWCLSSGYLHQNTSISQGLMRQITAILVHASSGLSSCSSAEKSMGELMIELVEVVGLLLSVYVRSFRADLDNWVSLTTAALALFEKNIGQPKDHPSSLEQLIVIIVEAFARTVTSHPNSRLVFQVTVARLLEPLLTIIGRRGMGSRAPKKEEGPSLLQSRIVKAAKEILAVGLFHPSLVQGFSEVCTVLRGVKGMQQEQQRVEGKRNRSESYHMALFQKLSNLKKDGNLEALKGLGFLFKEYAFCLRAQRMALFEDVFGVRGQGKLQPDEDITGDKPEVGKDDTANKKSTKEAVVDKTEETTDLTASRKRGGGGESEAVFHVFAELLSPIIMDLQQLVLDMGHDGNESGQHGPQLLQMHSLLQAVNSLLEAGNEVNAYKPIEDTPGLTYFNFLKEVHNSVISVGMTALLKAKSPSSPQKKNIRSAEPRGRKEIGILSQEVIFALHHLVELEYHVFEEKLPNLWTFVFQMLGLDTSSSEAIFTEALKFGCRLLYVYSDLRQVDIPIFYLCVTLRSLRSSLPFKSVTDCMEKFVCAKPFLATMGMVVLKLPEGQIMQFLKKLSADISETLKTFDDQGDEGAENNIHSIMKGLTELYICSLNNVNVTVSFSLLAGRAVNDLLINVLSPSLKKLVDGCLEDVKQVKDPSDTAEEESQIAGGIPLAWRSVFLLRLFAAARSLHRHCVSLMPPKAAKTARAKVFEPLLDLTAHEAEIIALLKGSGFFSPIQRGHVKVSKVVKRIEKSSGGNLLDWVPDLQYTLNLIVLQSLVDLHEKQRAVKFLSGNNGSTKRFAKLLRSIHREGTKLVAFLLKGLNDLTPEVYSNDVHKLSNRMGQESSCGWDSVVATLTSTTLLVARWRLLCQTTDVWSSYASEDHLKQFVTILLQVAEGSRAKIGSFKTEGSAHICMEDITLEVLTSVAFFENEDLRKVFASAFLEEVKRLSLRVFKCKPSDFLVVDQRRSPESKLLEWAVLKKRLKAQMGSQEPIDMSSMYSRSPNWTETCTGAQLEEFGQLIRLIGLLSLLPSGYLHPLDTVQCSSVICGVEKLLVDSLQSMHHVACCQSEQSPQHEMTAVPSLPSHFFMAICACHSTLQCLVDMGGESKHLSTFFSSAKTSHWLLFVPQIVASYLLDEVFKGSYVKEQHHFMDDWIMPYHTSGVRGQEGTRILYMLLLSTCAIIESTVGKICNLEVRSLLCPKSSTEIPSVSTSKTPHQTHSSKSAKKQKKLRDRRLVDCEEPLIVLCSVLLNRAHKLKKIFLQSRGTSSQWYEMLVPVAGISSFLWSMTLALESLDVECRNSKTSPLVWKTELPETWLLVIEEVEQVLVQSLLQALVPEGAKGFQFFTQSGIQSDDEGVDISVVKNMKETEFGEVNQKDAVVGEHLMCTDEAPSNEEMLVEQIVENLVDEEEALEDEGKEKESMQMEFDIHFLEREGMEVESFEGMSDSAQVSLLQSILEGKMRERSELVGELFIAMAALVRIRSLFFSPFASFSNSASSAQVDDLKTSPPPSMNDHLGAAFWLLSGAAQQIQSGHDMDLNWVVGVVKYVDAVGSFLPCMRPFIAPLDFLKLVDLHLILMGVVKSYSKNPSRGSTQQFDLELEKSITTGDWDSSHAQSFRMLELGCDTSVSETCSSKHLAFALSGSFERLLRFAPRHHMVLALQSIEKAMAGVWVKSNPGGGLYPGQVGAIVAAGVECLGIALQAVSGKTRLQLLANHCPTFFGALFNLIVHLQRPSLFIEEDTCKPDAVGRSFTKVNSVSVVLQSLEVLIRLASRAVIFPMRACHVALGLQCPASLFRPFCEKGMAKLMALQNLHLQAGGSQHRSVTKDSSTGVFSENVITLYVACCQLLCALLRHHLRECGHSMALLGESAQVLLQCLTAPNWAISLEHVPPSVSTVASAAHCASWLRRVYEEMGEHKETMGKYCCHLLADYLNVLSGYGASGVSLNREVDSALRPGAYALLDACSANDLQQLHAAFGEGGRRSALMTLRRDYDLHFKYTGKV</sequence>
<accession>A0ABP0U6K8</accession>
<feature type="region of interest" description="Disordered" evidence="2">
    <location>
        <begin position="1"/>
        <end position="112"/>
    </location>
</feature>
<dbReference type="Proteomes" id="UP001497512">
    <property type="component" value="Chromosome 2"/>
</dbReference>
<protein>
    <recommendedName>
        <fullName evidence="3">Nucleolar 27S pre-rRNA processing Urb2/Npa2 C-terminal domain-containing protein</fullName>
    </recommendedName>
</protein>
<feature type="compositionally biased region" description="Basic and acidic residues" evidence="2">
    <location>
        <begin position="500"/>
        <end position="527"/>
    </location>
</feature>
<keyword evidence="1" id="KW-0175">Coiled coil</keyword>
<dbReference type="InterPro" id="IPR018849">
    <property type="entry name" value="Urb2/Npa2_C"/>
</dbReference>
<dbReference type="PANTHER" id="PTHR15682:SF2">
    <property type="entry name" value="UNHEALTHY RIBOSOME BIOGENESIS PROTEIN 2 HOMOLOG"/>
    <property type="match status" value="1"/>
</dbReference>
<feature type="coiled-coil region" evidence="1">
    <location>
        <begin position="1618"/>
        <end position="1645"/>
    </location>
</feature>
<evidence type="ECO:0000313" key="5">
    <source>
        <dbReference type="Proteomes" id="UP001497512"/>
    </source>
</evidence>
<proteinExistence type="predicted"/>
<dbReference type="Pfam" id="PF10441">
    <property type="entry name" value="Urb2"/>
    <property type="match status" value="1"/>
</dbReference>
<feature type="region of interest" description="Disordered" evidence="2">
    <location>
        <begin position="492"/>
        <end position="541"/>
    </location>
</feature>
<name>A0ABP0U6K8_9BRYO</name>
<gene>
    <name evidence="4" type="ORF">CSSPTR1EN2_LOCUS12100</name>
</gene>
<dbReference type="EMBL" id="OZ019894">
    <property type="protein sequence ID" value="CAK9214175.1"/>
    <property type="molecule type" value="Genomic_DNA"/>
</dbReference>
<keyword evidence="5" id="KW-1185">Reference proteome</keyword>
<feature type="compositionally biased region" description="Basic and acidic residues" evidence="2">
    <location>
        <begin position="1"/>
        <end position="10"/>
    </location>
</feature>
<evidence type="ECO:0000256" key="2">
    <source>
        <dbReference type="SAM" id="MobiDB-lite"/>
    </source>
</evidence>
<evidence type="ECO:0000256" key="1">
    <source>
        <dbReference type="SAM" id="Coils"/>
    </source>
</evidence>
<evidence type="ECO:0000259" key="3">
    <source>
        <dbReference type="Pfam" id="PF10441"/>
    </source>
</evidence>
<feature type="compositionally biased region" description="Polar residues" evidence="2">
    <location>
        <begin position="1422"/>
        <end position="1440"/>
    </location>
</feature>
<dbReference type="PANTHER" id="PTHR15682">
    <property type="entry name" value="UNHEALTHY RIBOSOME BIOGENESIS PROTEIN 2 HOMOLOG"/>
    <property type="match status" value="1"/>
</dbReference>